<evidence type="ECO:0000256" key="10">
    <source>
        <dbReference type="ARBA" id="ARBA00023180"/>
    </source>
</evidence>
<accession>A0A6I9YAZ1</accession>
<dbReference type="AlphaFoldDB" id="A0A6I9YAZ1"/>
<evidence type="ECO:0000256" key="8">
    <source>
        <dbReference type="ARBA" id="ARBA00023136"/>
    </source>
</evidence>
<keyword evidence="9" id="KW-0675">Receptor</keyword>
<feature type="transmembrane region" description="Helical" evidence="12">
    <location>
        <begin position="584"/>
        <end position="609"/>
    </location>
</feature>
<dbReference type="RefSeq" id="XP_013921265.1">
    <property type="nucleotide sequence ID" value="XM_014065790.1"/>
</dbReference>
<evidence type="ECO:0000256" key="12">
    <source>
        <dbReference type="SAM" id="Phobius"/>
    </source>
</evidence>
<dbReference type="PRINTS" id="PR00248">
    <property type="entry name" value="GPCRMGR"/>
</dbReference>
<feature type="transmembrane region" description="Helical" evidence="12">
    <location>
        <begin position="809"/>
        <end position="827"/>
    </location>
</feature>
<evidence type="ECO:0000256" key="9">
    <source>
        <dbReference type="ARBA" id="ARBA00023170"/>
    </source>
</evidence>
<evidence type="ECO:0000256" key="7">
    <source>
        <dbReference type="ARBA" id="ARBA00023040"/>
    </source>
</evidence>
<keyword evidence="11" id="KW-0807">Transducer</keyword>
<dbReference type="InterPro" id="IPR004073">
    <property type="entry name" value="GPCR_3_vmron_rcpt_2"/>
</dbReference>
<evidence type="ECO:0000256" key="4">
    <source>
        <dbReference type="ARBA" id="ARBA00022692"/>
    </source>
</evidence>
<keyword evidence="8 12" id="KW-0472">Membrane</keyword>
<dbReference type="InterPro" id="IPR011500">
    <property type="entry name" value="GPCR_3_9-Cys_dom"/>
</dbReference>
<evidence type="ECO:0000256" key="2">
    <source>
        <dbReference type="ARBA" id="ARBA00007242"/>
    </source>
</evidence>
<dbReference type="OrthoDB" id="9017499at2759"/>
<dbReference type="InterPro" id="IPR000337">
    <property type="entry name" value="GPCR_3"/>
</dbReference>
<keyword evidence="3" id="KW-1003">Cell membrane</keyword>
<dbReference type="InterPro" id="IPR028082">
    <property type="entry name" value="Peripla_BP_I"/>
</dbReference>
<dbReference type="InterPro" id="IPR038550">
    <property type="entry name" value="GPCR_3_9-Cys_sf"/>
</dbReference>
<evidence type="ECO:0000256" key="5">
    <source>
        <dbReference type="ARBA" id="ARBA00022729"/>
    </source>
</evidence>
<dbReference type="GO" id="GO:0005886">
    <property type="term" value="C:plasma membrane"/>
    <property type="evidence" value="ECO:0007669"/>
    <property type="project" value="UniProtKB-SubCell"/>
</dbReference>
<feature type="transmembrane region" description="Helical" evidence="12">
    <location>
        <begin position="743"/>
        <end position="766"/>
    </location>
</feature>
<keyword evidence="4 12" id="KW-0812">Transmembrane</keyword>
<comment type="subcellular location">
    <subcellularLocation>
        <location evidence="1">Cell membrane</location>
        <topology evidence="1">Multi-pass membrane protein</topology>
    </subcellularLocation>
</comment>
<evidence type="ECO:0000256" key="1">
    <source>
        <dbReference type="ARBA" id="ARBA00004651"/>
    </source>
</evidence>
<dbReference type="Pfam" id="PF07562">
    <property type="entry name" value="NCD3G"/>
    <property type="match status" value="1"/>
</dbReference>
<dbReference type="GeneID" id="106548424"/>
<keyword evidence="10" id="KW-0325">Glycoprotein</keyword>
<feature type="transmembrane region" description="Helical" evidence="12">
    <location>
        <begin position="621"/>
        <end position="642"/>
    </location>
</feature>
<dbReference type="PANTHER" id="PTHR24061">
    <property type="entry name" value="CALCIUM-SENSING RECEPTOR-RELATED"/>
    <property type="match status" value="1"/>
</dbReference>
<dbReference type="InterPro" id="IPR017978">
    <property type="entry name" value="GPCR_3_C"/>
</dbReference>
<evidence type="ECO:0000313" key="14">
    <source>
        <dbReference type="Proteomes" id="UP000504617"/>
    </source>
</evidence>
<dbReference type="Proteomes" id="UP000504617">
    <property type="component" value="Unplaced"/>
</dbReference>
<comment type="similarity">
    <text evidence="2">Belongs to the G-protein coupled receptor 3 family.</text>
</comment>
<dbReference type="FunFam" id="3.40.50.2300:FF:000024">
    <property type="entry name" value="Vomeronasal 2, receptor 73"/>
    <property type="match status" value="1"/>
</dbReference>
<dbReference type="InterPro" id="IPR001828">
    <property type="entry name" value="ANF_lig-bd_rcpt"/>
</dbReference>
<evidence type="ECO:0000256" key="3">
    <source>
        <dbReference type="ARBA" id="ARBA00022475"/>
    </source>
</evidence>
<keyword evidence="6 12" id="KW-1133">Transmembrane helix</keyword>
<proteinExistence type="inferred from homology"/>
<gene>
    <name evidence="15" type="primary">LOC106548424</name>
</gene>
<feature type="domain" description="G-protein coupled receptors family 3 profile" evidence="13">
    <location>
        <begin position="584"/>
        <end position="826"/>
    </location>
</feature>
<dbReference type="GO" id="GO:0004930">
    <property type="term" value="F:G protein-coupled receptor activity"/>
    <property type="evidence" value="ECO:0007669"/>
    <property type="project" value="UniProtKB-KW"/>
</dbReference>
<dbReference type="KEGG" id="tsr:106548424"/>
<dbReference type="PRINTS" id="PR01535">
    <property type="entry name" value="VOMERONASL2R"/>
</dbReference>
<feature type="transmembrane region" description="Helical" evidence="12">
    <location>
        <begin position="778"/>
        <end position="797"/>
    </location>
</feature>
<dbReference type="Gene3D" id="2.10.50.30">
    <property type="entry name" value="GPCR, family 3, nine cysteines domain"/>
    <property type="match status" value="1"/>
</dbReference>
<organism evidence="14 15">
    <name type="scientific">Thamnophis sirtalis</name>
    <dbReference type="NCBI Taxonomy" id="35019"/>
    <lineage>
        <taxon>Eukaryota</taxon>
        <taxon>Metazoa</taxon>
        <taxon>Chordata</taxon>
        <taxon>Craniata</taxon>
        <taxon>Vertebrata</taxon>
        <taxon>Euteleostomi</taxon>
        <taxon>Lepidosauria</taxon>
        <taxon>Squamata</taxon>
        <taxon>Bifurcata</taxon>
        <taxon>Unidentata</taxon>
        <taxon>Episquamata</taxon>
        <taxon>Toxicofera</taxon>
        <taxon>Serpentes</taxon>
        <taxon>Colubroidea</taxon>
        <taxon>Colubridae</taxon>
        <taxon>Natricinae</taxon>
        <taxon>Thamnophis</taxon>
    </lineage>
</organism>
<keyword evidence="5" id="KW-0732">Signal</keyword>
<evidence type="ECO:0000259" key="13">
    <source>
        <dbReference type="PROSITE" id="PS50259"/>
    </source>
</evidence>
<dbReference type="SUPFAM" id="SSF53822">
    <property type="entry name" value="Periplasmic binding protein-like I"/>
    <property type="match status" value="1"/>
</dbReference>
<dbReference type="FunFam" id="2.10.50.30:FF:000002">
    <property type="entry name" value="Vomeronasal 2 receptor, h1"/>
    <property type="match status" value="1"/>
</dbReference>
<dbReference type="Pfam" id="PF01094">
    <property type="entry name" value="ANF_receptor"/>
    <property type="match status" value="1"/>
</dbReference>
<feature type="transmembrane region" description="Helical" evidence="12">
    <location>
        <begin position="654"/>
        <end position="679"/>
    </location>
</feature>
<dbReference type="Pfam" id="PF00003">
    <property type="entry name" value="7tm_3"/>
    <property type="match status" value="1"/>
</dbReference>
<dbReference type="Gene3D" id="3.40.50.2300">
    <property type="match status" value="2"/>
</dbReference>
<keyword evidence="7" id="KW-0297">G-protein coupled receptor</keyword>
<dbReference type="PROSITE" id="PS50259">
    <property type="entry name" value="G_PROTEIN_RECEP_F3_4"/>
    <property type="match status" value="1"/>
</dbReference>
<evidence type="ECO:0000313" key="15">
    <source>
        <dbReference type="RefSeq" id="XP_013921265.1"/>
    </source>
</evidence>
<name>A0A6I9YAZ1_9SAUR</name>
<dbReference type="InterPro" id="IPR000068">
    <property type="entry name" value="GPCR_3_Ca_sens_rcpt-rel"/>
</dbReference>
<keyword evidence="14" id="KW-1185">Reference proteome</keyword>
<dbReference type="PANTHER" id="PTHR24061:SF599">
    <property type="entry name" value="G-PROTEIN COUPLED RECEPTORS FAMILY 3 PROFILE DOMAIN-CONTAINING PROTEIN"/>
    <property type="match status" value="1"/>
</dbReference>
<reference evidence="15" key="1">
    <citation type="submission" date="2025-08" db="UniProtKB">
        <authorList>
            <consortium name="RefSeq"/>
        </authorList>
    </citation>
    <scope>IDENTIFICATION</scope>
    <source>
        <tissue evidence="15">Skeletal muscle</tissue>
    </source>
</reference>
<evidence type="ECO:0000256" key="11">
    <source>
        <dbReference type="ARBA" id="ARBA00023224"/>
    </source>
</evidence>
<evidence type="ECO:0000256" key="6">
    <source>
        <dbReference type="ARBA" id="ARBA00022989"/>
    </source>
</evidence>
<sequence>MCDISVAKCIISEPRNINHKYYQSGDVIIADICSQSYVFPNTLYFERHPSSEDLYELIYLTQTYQHVLAFLFAVKEINEDTQMLRNISLGFSIYNDYFSGSLTYLASLELLSTWDHFIPNYKCDARSTNVAVIGGPDSEACLLMATILSIYKIPQLGYGSSPMINDQSEQFHIQWMFPNVNQQYVGILQLLMLFSWTWIGVIYIQDDSSHGFMQNELPKLSAGGICFDFIKPFPNVYFKTGIQKMIEAWFKLYLLISDSTASVVFLHGKFHTTIFLRMFPRILELENVQMKRAKVWMLTAQMDFTSLPFQQSWDIDILHGSLAFATQSKELVGFQHFLQMRNPNVETRDGFIKDFWAQAFDCSFPTSLEEEKAWNHCTGKEKLEALPKSVFDMSITAPSYSVYNAVYAVAHALQYMTSLKFKHRTMFGKGQKKLLNQQLWQHSSNSSSMASYINLHRCILSRSELTLKIAIDEAHTSEMADQSMPDLRHFPPPTPPAFPVSTVHHQQAQPLSLCNEPCHKGHSRSKKEGKPFCCYDCLPCPRGKVSDQIDVDSCYQCPEDHYASQAQDRCILKEISFLSFQDPLGFILAIFAVLFSFITALVLTIFIHHKDTPIVKANNRGLSYTLLISLLLSFLCPLLFIGQPQRATCLLRQTAFGIIFSVAVSCVVAKTLTVVLAFMATRPGSKMRSWVGNRLAIFMVFSCSSIQTTLCTVWLLSSAPFPDLDMHSLPTEMVLECNEGSTAMFYAVLGFVGLLAMISFTVAFLGRNLPDSFNEAKFITLSMLLFCSVWISFVPAYQSTKGKYTNSSSSHVVVTSSAWICSIFIFFTGGTAAAEDADETPPPPE</sequence>
<feature type="transmembrane region" description="Helical" evidence="12">
    <location>
        <begin position="691"/>
        <end position="716"/>
    </location>
</feature>
<protein>
    <submittedName>
        <fullName evidence="15">Vomeronasal type-2 receptor 26-like</fullName>
    </submittedName>
</protein>